<evidence type="ECO:0000313" key="5">
    <source>
        <dbReference type="Proteomes" id="UP001642501"/>
    </source>
</evidence>
<reference evidence="4 5" key="1">
    <citation type="submission" date="2024-01" db="EMBL/GenBank/DDBJ databases">
        <authorList>
            <person name="Allen C."/>
            <person name="Tagirdzhanova G."/>
        </authorList>
    </citation>
    <scope>NUCLEOTIDE SEQUENCE [LARGE SCALE GENOMIC DNA]</scope>
    <source>
        <strain evidence="4 5">CBS 573.63</strain>
    </source>
</reference>
<sequence>MSTFDGHIREFPDIQVDYFRTTQASASRRPLACFLSHAHSDHLVGLDTLRSPFVYCSAATRAIVLRLEKYHCRINFAKGILEARERTYKHLKHLLKPLPLDTPTMLELSPGHRIQVTLFDANHCPGSVMFLFEDDKKSALYTGDTRLEPWFVNALVSRPCLAEYAAGLRTIDTVYLDTSFLEQDVVFETKAEGLKQLLRAVASYPVDTTFYLRAWTFGYEEVWTALAKALRSKVHVDEYKMRLYKSLAVGAVETTGDSEAVENCVALDPVASSLVGFACANTFHKGCLTTKEAHNDQPVRIHSCEKGLDHCTTIRNASSQVVWINPIVCRLPYGRGEMTEIGVGGGGDDLNKEADLKANYHDEINRLRGIVSKREGFSLEGMENLKLQLSASLLENQESPVIFDMSIKKGSALEQNAYISTVPVRIDNLTQANYAHDYTRTLQESTRKRPHEAKQILANAGKSTEELPRTITFPYSRHSSYAEQCDLLDKLRPRDVWPCTVNAEQWFGHAGHILTIAELFGRFCSGNVFRHDIEVASRYLKLELTGAAIEIFDSQARTDPGHDSQPFPSLEMHQQSHLQDGYATDDVDHATRIQSTAMPDEDCDAALTVKVTDYPYFYNSKEPLLPDDSDFAQDSQTSQVSDFSWEQRSASHQAAVINAVGAGSWMHIRLASTTDNHTMPDVDLGSDS</sequence>
<evidence type="ECO:0000256" key="1">
    <source>
        <dbReference type="ARBA" id="ARBA00022722"/>
    </source>
</evidence>
<comment type="caution">
    <text evidence="4">The sequence shown here is derived from an EMBL/GenBank/DDBJ whole genome shotgun (WGS) entry which is preliminary data.</text>
</comment>
<dbReference type="PANTHER" id="PTHR23240:SF8">
    <property type="entry name" value="PROTEIN ARTEMIS"/>
    <property type="match status" value="1"/>
</dbReference>
<dbReference type="EMBL" id="CAWUOM010000020">
    <property type="protein sequence ID" value="CAK7265867.1"/>
    <property type="molecule type" value="Genomic_DNA"/>
</dbReference>
<gene>
    <name evidence="4" type="ORF">SEPCBS57363_001800</name>
</gene>
<keyword evidence="5" id="KW-1185">Reference proteome</keyword>
<name>A0ABP0DCJ9_9PEZI</name>
<proteinExistence type="predicted"/>
<organism evidence="4 5">
    <name type="scientific">Sporothrix epigloea</name>
    <dbReference type="NCBI Taxonomy" id="1892477"/>
    <lineage>
        <taxon>Eukaryota</taxon>
        <taxon>Fungi</taxon>
        <taxon>Dikarya</taxon>
        <taxon>Ascomycota</taxon>
        <taxon>Pezizomycotina</taxon>
        <taxon>Sordariomycetes</taxon>
        <taxon>Sordariomycetidae</taxon>
        <taxon>Ophiostomatales</taxon>
        <taxon>Ophiostomataceae</taxon>
        <taxon>Sporothrix</taxon>
    </lineage>
</organism>
<protein>
    <recommendedName>
        <fullName evidence="6">DNA repair protein</fullName>
    </recommendedName>
</protein>
<evidence type="ECO:0000313" key="4">
    <source>
        <dbReference type="EMBL" id="CAK7265867.1"/>
    </source>
</evidence>
<dbReference type="Proteomes" id="UP001642501">
    <property type="component" value="Unassembled WGS sequence"/>
</dbReference>
<dbReference type="SUPFAM" id="SSF56281">
    <property type="entry name" value="Metallo-hydrolase/oxidoreductase"/>
    <property type="match status" value="1"/>
</dbReference>
<accession>A0ABP0DCJ9</accession>
<keyword evidence="3" id="KW-0269">Exonuclease</keyword>
<dbReference type="PANTHER" id="PTHR23240">
    <property type="entry name" value="DNA CROSS-LINK REPAIR PROTEIN PSO2/SNM1-RELATED"/>
    <property type="match status" value="1"/>
</dbReference>
<dbReference type="Pfam" id="PF23023">
    <property type="entry name" value="Anti-Pycsar_Apyc1"/>
    <property type="match status" value="1"/>
</dbReference>
<keyword evidence="2" id="KW-0378">Hydrolase</keyword>
<keyword evidence="1" id="KW-0540">Nuclease</keyword>
<evidence type="ECO:0000256" key="2">
    <source>
        <dbReference type="ARBA" id="ARBA00022801"/>
    </source>
</evidence>
<dbReference type="Gene3D" id="3.60.15.10">
    <property type="entry name" value="Ribonuclease Z/Hydroxyacylglutathione hydrolase-like"/>
    <property type="match status" value="1"/>
</dbReference>
<evidence type="ECO:0000256" key="3">
    <source>
        <dbReference type="ARBA" id="ARBA00022839"/>
    </source>
</evidence>
<dbReference type="InterPro" id="IPR036866">
    <property type="entry name" value="RibonucZ/Hydroxyglut_hydro"/>
</dbReference>
<evidence type="ECO:0008006" key="6">
    <source>
        <dbReference type="Google" id="ProtNLM"/>
    </source>
</evidence>